<dbReference type="SUPFAM" id="SSF55545">
    <property type="entry name" value="beta-N-acetylhexosaminidase-like domain"/>
    <property type="match status" value="1"/>
</dbReference>
<evidence type="ECO:0000256" key="1">
    <source>
        <dbReference type="ARBA" id="ARBA00022801"/>
    </source>
</evidence>
<name>A0A559KGC0_9BACL</name>
<dbReference type="AlphaFoldDB" id="A0A559KGC0"/>
<dbReference type="OrthoDB" id="7167803at2"/>
<dbReference type="GO" id="GO:0016787">
    <property type="term" value="F:hydrolase activity"/>
    <property type="evidence" value="ECO:0007669"/>
    <property type="project" value="UniProtKB-KW"/>
</dbReference>
<keyword evidence="3" id="KW-1185">Reference proteome</keyword>
<dbReference type="GO" id="GO:0005975">
    <property type="term" value="P:carbohydrate metabolic process"/>
    <property type="evidence" value="ECO:0007669"/>
    <property type="project" value="UniProtKB-ARBA"/>
</dbReference>
<proteinExistence type="predicted"/>
<reference evidence="2 3" key="1">
    <citation type="submission" date="2019-07" db="EMBL/GenBank/DDBJ databases">
        <authorList>
            <person name="Kim J."/>
        </authorList>
    </citation>
    <scope>NUCLEOTIDE SEQUENCE [LARGE SCALE GENOMIC DNA]</scope>
    <source>
        <strain evidence="2 3">JC52</strain>
    </source>
</reference>
<evidence type="ECO:0000313" key="3">
    <source>
        <dbReference type="Proteomes" id="UP000317036"/>
    </source>
</evidence>
<dbReference type="InterPro" id="IPR029018">
    <property type="entry name" value="Hex-like_dom2"/>
</dbReference>
<gene>
    <name evidence="2" type="ORF">FPZ49_04875</name>
</gene>
<dbReference type="EMBL" id="VNJI01000004">
    <property type="protein sequence ID" value="TVY11169.1"/>
    <property type="molecule type" value="Genomic_DNA"/>
</dbReference>
<dbReference type="RefSeq" id="WP_144843978.1">
    <property type="nucleotide sequence ID" value="NZ_VNJI01000004.1"/>
</dbReference>
<comment type="caution">
    <text evidence="2">The sequence shown here is derived from an EMBL/GenBank/DDBJ whole genome shotgun (WGS) entry which is preliminary data.</text>
</comment>
<protein>
    <recommendedName>
        <fullName evidence="4">Alpha glucuronidase N-terminal domain-containing protein</fullName>
    </recommendedName>
</protein>
<evidence type="ECO:0000313" key="2">
    <source>
        <dbReference type="EMBL" id="TVY11169.1"/>
    </source>
</evidence>
<dbReference type="Proteomes" id="UP000317036">
    <property type="component" value="Unassembled WGS sequence"/>
</dbReference>
<sequence>MKRNQQSAVQHSALWDLSEAHVLIPRWSSAVEAKAIRVLIEEVEKRTGITLPVVNKLPEGSKPVIVAGTKDSLNEQVLPFYHALQQLDTPGKEGYRILGLQEDTSVVLIVGEDQRGLLYGIGKFLRKARMKRQSILIESNLSISSTPRQSCRGHQLGYRPKTNAYDAWSVEQFEQYIRELALFGANGIEIMPPRTDDDPNGPLMKVDPMEMMIRLSGIIHSYGLDTWVWYPNMALDYADPATIQAELAEREEIFSKVPHIDAVFIPGSDPGDLNPDLLFKWSEQVAGLLQKYHPQAKVWLSPQVMSHESKQWLNGFLAHVLLEPEWLGGVVFGPHVDITLPDLRRIVPDRYPIRRYEDITHNFHCQYPVQEWDLAYAITLGRESINPRPLAQKHIHNLLESYAVGNISYSEGINDDVNKFVWSDQDWDSRTPVIETLREFARLFIGDDYAEGVAQGLMSLERNWEGPLLANEGVENTLRQWQLMEQSAPPEVANNYRFQMGLLRAYYDTYIRRRLIYETELEQQAMDWLKQAPALGAAAAIEQAEAALRKAASAPVAATYRERCWELADELFKNIGEQLSVERHHAIALGRGAFMDAIDFPLNDSMWLTSQFGTIRKLQSEAEQLEAIHQLIHRTNPGPGGFYDNLGSYQGWQRVAKGKGRELDPGYLESPRMAPAIYLLQSERTRAGGVFPPLASVRHANTLADTPLTLTYEHLDPASSYTVKVNYAGDTVGEHSRDYRVTLTANGSSVIHANVLVKEGQCTLVESPIPKEAVESGTLTLTFQRINGFKRLNVSEVWLIRNSDTIANAL</sequence>
<accession>A0A559KGC0</accession>
<evidence type="ECO:0008006" key="4">
    <source>
        <dbReference type="Google" id="ProtNLM"/>
    </source>
</evidence>
<dbReference type="Gene3D" id="3.30.379.10">
    <property type="entry name" value="Chitobiase/beta-hexosaminidase domain 2-like"/>
    <property type="match status" value="1"/>
</dbReference>
<keyword evidence="1" id="KW-0378">Hydrolase</keyword>
<organism evidence="2 3">
    <name type="scientific">Paenibacillus cremeus</name>
    <dbReference type="NCBI Taxonomy" id="2163881"/>
    <lineage>
        <taxon>Bacteria</taxon>
        <taxon>Bacillati</taxon>
        <taxon>Bacillota</taxon>
        <taxon>Bacilli</taxon>
        <taxon>Bacillales</taxon>
        <taxon>Paenibacillaceae</taxon>
        <taxon>Paenibacillus</taxon>
    </lineage>
</organism>